<name>A0A261TRY8_9BORD</name>
<dbReference type="PROSITE" id="PS50110">
    <property type="entry name" value="RESPONSE_REGULATORY"/>
    <property type="match status" value="1"/>
</dbReference>
<dbReference type="OrthoDB" id="582170at2"/>
<dbReference type="Proteomes" id="UP000216913">
    <property type="component" value="Unassembled WGS sequence"/>
</dbReference>
<sequence length="125" mass="13642">MTEESLRDRRILIVEDEYMIAEFLQYELEDAGAVVAGMIGNVDDGLRQVRDGLAMDAAILDVNLGGQAVFPLADELAARGIPFVFTTGYDASSIPPRFEQVERYVKPYNTAAMLGGIARIIETAA</sequence>
<dbReference type="RefSeq" id="WP_094799755.1">
    <property type="nucleotide sequence ID" value="NZ_NEVP01000006.1"/>
</dbReference>
<evidence type="ECO:0000259" key="2">
    <source>
        <dbReference type="PROSITE" id="PS50110"/>
    </source>
</evidence>
<accession>A0A261TRY8</accession>
<evidence type="ECO:0000313" key="3">
    <source>
        <dbReference type="EMBL" id="OZI51800.1"/>
    </source>
</evidence>
<evidence type="ECO:0000256" key="1">
    <source>
        <dbReference type="PROSITE-ProRule" id="PRU00169"/>
    </source>
</evidence>
<dbReference type="AlphaFoldDB" id="A0A261TRY8"/>
<gene>
    <name evidence="3" type="ORF">CAL25_09740</name>
</gene>
<keyword evidence="1" id="KW-0597">Phosphoprotein</keyword>
<keyword evidence="4" id="KW-1185">Reference proteome</keyword>
<dbReference type="SMART" id="SM00448">
    <property type="entry name" value="REC"/>
    <property type="match status" value="1"/>
</dbReference>
<protein>
    <submittedName>
        <fullName evidence="3">Response regulator</fullName>
    </submittedName>
</protein>
<dbReference type="SUPFAM" id="SSF52172">
    <property type="entry name" value="CheY-like"/>
    <property type="match status" value="1"/>
</dbReference>
<dbReference type="Gene3D" id="3.40.50.2300">
    <property type="match status" value="1"/>
</dbReference>
<dbReference type="InterPro" id="IPR011006">
    <property type="entry name" value="CheY-like_superfamily"/>
</dbReference>
<feature type="modified residue" description="4-aspartylphosphate" evidence="1">
    <location>
        <position position="61"/>
    </location>
</feature>
<dbReference type="GO" id="GO:0000160">
    <property type="term" value="P:phosphorelay signal transduction system"/>
    <property type="evidence" value="ECO:0007669"/>
    <property type="project" value="InterPro"/>
</dbReference>
<evidence type="ECO:0000313" key="4">
    <source>
        <dbReference type="Proteomes" id="UP000216913"/>
    </source>
</evidence>
<reference evidence="3 4" key="1">
    <citation type="submission" date="2017-05" db="EMBL/GenBank/DDBJ databases">
        <title>Complete and WGS of Bordetella genogroups.</title>
        <authorList>
            <person name="Spilker T."/>
            <person name="LiPuma J."/>
        </authorList>
    </citation>
    <scope>NUCLEOTIDE SEQUENCE [LARGE SCALE GENOMIC DNA]</scope>
    <source>
        <strain evidence="3 4">AU10456</strain>
    </source>
</reference>
<dbReference type="EMBL" id="NEVP01000006">
    <property type="protein sequence ID" value="OZI51800.1"/>
    <property type="molecule type" value="Genomic_DNA"/>
</dbReference>
<feature type="domain" description="Response regulatory" evidence="2">
    <location>
        <begin position="10"/>
        <end position="121"/>
    </location>
</feature>
<dbReference type="InterPro" id="IPR001789">
    <property type="entry name" value="Sig_transdc_resp-reg_receiver"/>
</dbReference>
<comment type="caution">
    <text evidence="3">The sequence shown here is derived from an EMBL/GenBank/DDBJ whole genome shotgun (WGS) entry which is preliminary data.</text>
</comment>
<proteinExistence type="predicted"/>
<organism evidence="3 4">
    <name type="scientific">Bordetella genomosp. 5</name>
    <dbReference type="NCBI Taxonomy" id="1395608"/>
    <lineage>
        <taxon>Bacteria</taxon>
        <taxon>Pseudomonadati</taxon>
        <taxon>Pseudomonadota</taxon>
        <taxon>Betaproteobacteria</taxon>
        <taxon>Burkholderiales</taxon>
        <taxon>Alcaligenaceae</taxon>
        <taxon>Bordetella</taxon>
    </lineage>
</organism>